<dbReference type="GO" id="GO:0004016">
    <property type="term" value="F:adenylate cyclase activity"/>
    <property type="evidence" value="ECO:0007669"/>
    <property type="project" value="TreeGrafter"/>
</dbReference>
<accession>A0A8D3WKL1</accession>
<dbReference type="PRINTS" id="PR00038">
    <property type="entry name" value="HTHLUXR"/>
</dbReference>
<feature type="domain" description="HTH luxR-type" evidence="3">
    <location>
        <begin position="855"/>
        <end position="920"/>
    </location>
</feature>
<dbReference type="Gene3D" id="1.10.10.10">
    <property type="entry name" value="Winged helix-like DNA-binding domain superfamily/Winged helix DNA-binding domain"/>
    <property type="match status" value="1"/>
</dbReference>
<dbReference type="GO" id="GO:0003677">
    <property type="term" value="F:DNA binding"/>
    <property type="evidence" value="ECO:0007669"/>
    <property type="project" value="InterPro"/>
</dbReference>
<dbReference type="GO" id="GO:0005737">
    <property type="term" value="C:cytoplasm"/>
    <property type="evidence" value="ECO:0007669"/>
    <property type="project" value="TreeGrafter"/>
</dbReference>
<proteinExistence type="predicted"/>
<sequence>MSVRENGLPGDQDGGPELLGRSAERAVLSAALAGAGDAVLLRGDPGIGKTSLLEWAVRRARAADTRVLRMVGAAAESGLAYAALHQVLWPLLDESAGLPPAQQDALERALGVREGAPPDGFALGDAALGLLARTAARRPLLVVLDDLQWADETSAAVFAFLQRRIERTAVVLLAATRDAEARFDGPTSTVVDVGCLSSDEAGVLVDSRCPGLESGVRDRILHEAGGNPLALTELPLQLDPDVGRGVLPLPDHLPVGTRLGRMFDTRIARLSSPARDRLLRLALGEAWRGADLPGTPGHVPRPPGDDALLRELTDSGLAVVDPTTSELRFRHPLVASCVVELAPKAAVRKAHLRIAALLPPDHPQRALHLSAGTVDPDEATASCLERAAEEMAQRRGDVEAARLYGRAAELSESPSGAVRRWIMAASLATRGTAPLDFIRRLLDEVARHPVPEDLAVLHQFSIAFFQLHEGSDYRAPAVVMSEILDGLGALPQEEPGGLRDSLFCLLILTTVYTGDDALWGNLDRHIHQASPLAALCYDVWKDPARTAHGAAERLRPALATLTPHQEAMSVWLILWTAVGADVTGEHPELLQRLQRQHVWGTRSFLDLVTCRDDVIRGRWESALRTAERGARESAARGFDIHRMTHHLHAGFVLAGRGEADALDSLHEQLGPWARERGLRFLLDGMHAHRSLLALGAGRYEDAYAHAATVTPPGTLPARVPWFLHSFLDLVEAAVHTGREEQARAHVDAAVAAGVAEISGHHAFTVSAAAAVVARDDARFRAALARPGAELWPFTHARLHLAYGGHLRRRSRRKDAVSPLLEARRIFAGLGAVQWVAAADRELSAAGGAVPPTAGRGEAWQGLTAQERRIADLAACGLTNREIAHRVRVSPRTVGAHLYRIFPKLGVTSRAALSEALADGGARGSAPDAR</sequence>
<dbReference type="InterPro" id="IPR036388">
    <property type="entry name" value="WH-like_DNA-bd_sf"/>
</dbReference>
<keyword evidence="1" id="KW-0547">Nucleotide-binding</keyword>
<dbReference type="InterPro" id="IPR041664">
    <property type="entry name" value="AAA_16"/>
</dbReference>
<dbReference type="InterPro" id="IPR000792">
    <property type="entry name" value="Tscrpt_reg_LuxR_C"/>
</dbReference>
<evidence type="ECO:0000259" key="3">
    <source>
        <dbReference type="PROSITE" id="PS50043"/>
    </source>
</evidence>
<name>A0A8D3WKL1_STRFA</name>
<reference evidence="4 5" key="1">
    <citation type="submission" date="2011-01" db="EMBL/GenBank/DDBJ databases">
        <title>Complete sequence of chromosome of Streptomyces flavogriseus ATCC 33331.</title>
        <authorList>
            <consortium name="US DOE Joint Genome Institute"/>
            <person name="Lucas S."/>
            <person name="Copeland A."/>
            <person name="Lapidus A."/>
            <person name="Cheng J.-F."/>
            <person name="Goodwin L."/>
            <person name="Pitluck S."/>
            <person name="Davenport K."/>
            <person name="Detter J.C."/>
            <person name="Han C."/>
            <person name="Tapia R."/>
            <person name="Land M."/>
            <person name="Hauser L."/>
            <person name="Kyrpides N."/>
            <person name="Ivanova N."/>
            <person name="Ovchinnikova G."/>
            <person name="Pagani I."/>
            <person name="Brumm P."/>
            <person name="Mead D."/>
            <person name="Woyke T."/>
        </authorList>
    </citation>
    <scope>NUCLEOTIDE SEQUENCE [LARGE SCALE GENOMIC DNA]</scope>
    <source>
        <strain evidence="5">ATCC 33331 / IAF-45CD</strain>
    </source>
</reference>
<dbReference type="Proteomes" id="UP000002066">
    <property type="component" value="Chromosome"/>
</dbReference>
<dbReference type="AlphaFoldDB" id="A0A8D3WKL1"/>
<dbReference type="CDD" id="cd06170">
    <property type="entry name" value="LuxR_C_like"/>
    <property type="match status" value="1"/>
</dbReference>
<dbReference type="KEGG" id="sfa:Sfla_5441"/>
<evidence type="ECO:0000256" key="2">
    <source>
        <dbReference type="ARBA" id="ARBA00022840"/>
    </source>
</evidence>
<dbReference type="EMBL" id="CP002475">
    <property type="protein sequence ID" value="ADW06838.1"/>
    <property type="molecule type" value="Genomic_DNA"/>
</dbReference>
<dbReference type="PROSITE" id="PS00622">
    <property type="entry name" value="HTH_LUXR_1"/>
    <property type="match status" value="1"/>
</dbReference>
<dbReference type="SMART" id="SM00421">
    <property type="entry name" value="HTH_LUXR"/>
    <property type="match status" value="1"/>
</dbReference>
<dbReference type="InterPro" id="IPR016032">
    <property type="entry name" value="Sig_transdc_resp-reg_C-effctor"/>
</dbReference>
<dbReference type="PANTHER" id="PTHR16305:SF35">
    <property type="entry name" value="TRANSCRIPTIONAL ACTIVATOR DOMAIN"/>
    <property type="match status" value="1"/>
</dbReference>
<evidence type="ECO:0000256" key="1">
    <source>
        <dbReference type="ARBA" id="ARBA00022741"/>
    </source>
</evidence>
<keyword evidence="2" id="KW-0067">ATP-binding</keyword>
<dbReference type="SUPFAM" id="SSF52540">
    <property type="entry name" value="P-loop containing nucleoside triphosphate hydrolases"/>
    <property type="match status" value="1"/>
</dbReference>
<dbReference type="GO" id="GO:0006355">
    <property type="term" value="P:regulation of DNA-templated transcription"/>
    <property type="evidence" value="ECO:0007669"/>
    <property type="project" value="InterPro"/>
</dbReference>
<dbReference type="Pfam" id="PF13191">
    <property type="entry name" value="AAA_16"/>
    <property type="match status" value="1"/>
</dbReference>
<organism evidence="4 5">
    <name type="scientific">Streptomyces pratensis (strain ATCC 33331 / IAF-45CD)</name>
    <dbReference type="NCBI Taxonomy" id="591167"/>
    <lineage>
        <taxon>Bacteria</taxon>
        <taxon>Bacillati</taxon>
        <taxon>Actinomycetota</taxon>
        <taxon>Actinomycetes</taxon>
        <taxon>Kitasatosporales</taxon>
        <taxon>Streptomycetaceae</taxon>
        <taxon>Streptomyces</taxon>
    </lineage>
</organism>
<protein>
    <submittedName>
        <fullName evidence="4">Transcriptional regulator, LuxR family</fullName>
    </submittedName>
</protein>
<dbReference type="PANTHER" id="PTHR16305">
    <property type="entry name" value="TESTICULAR SOLUBLE ADENYLYL CYCLASE"/>
    <property type="match status" value="1"/>
</dbReference>
<evidence type="ECO:0000313" key="5">
    <source>
        <dbReference type="Proteomes" id="UP000002066"/>
    </source>
</evidence>
<dbReference type="PROSITE" id="PS50043">
    <property type="entry name" value="HTH_LUXR_2"/>
    <property type="match status" value="1"/>
</dbReference>
<evidence type="ECO:0000313" key="4">
    <source>
        <dbReference type="EMBL" id="ADW06838.1"/>
    </source>
</evidence>
<dbReference type="GO" id="GO:0005524">
    <property type="term" value="F:ATP binding"/>
    <property type="evidence" value="ECO:0007669"/>
    <property type="project" value="UniProtKB-KW"/>
</dbReference>
<dbReference type="InterPro" id="IPR027417">
    <property type="entry name" value="P-loop_NTPase"/>
</dbReference>
<gene>
    <name evidence="4" type="ordered locus">Sfla_5441</name>
</gene>
<dbReference type="SUPFAM" id="SSF46894">
    <property type="entry name" value="C-terminal effector domain of the bipartite response regulators"/>
    <property type="match status" value="1"/>
</dbReference>
<dbReference type="Pfam" id="PF00196">
    <property type="entry name" value="GerE"/>
    <property type="match status" value="1"/>
</dbReference>